<accession>A0A512H4R4</accession>
<dbReference type="Proteomes" id="UP000321567">
    <property type="component" value="Unassembled WGS sequence"/>
</dbReference>
<dbReference type="AlphaFoldDB" id="A0A512H4R4"/>
<dbReference type="PANTHER" id="PTHR36511">
    <property type="entry name" value="MERR FAMILY BACTERIAL REGULATORY PROTEIN"/>
    <property type="match status" value="1"/>
</dbReference>
<gene>
    <name evidence="5" type="ORF">ROR02_05850</name>
</gene>
<dbReference type="PROSITE" id="PS50943">
    <property type="entry name" value="HTH_CROC1"/>
    <property type="match status" value="1"/>
</dbReference>
<dbReference type="InterPro" id="IPR052359">
    <property type="entry name" value="HTH-type_reg/antitoxin"/>
</dbReference>
<dbReference type="Gene3D" id="1.10.260.40">
    <property type="entry name" value="lambda repressor-like DNA-binding domains"/>
    <property type="match status" value="1"/>
</dbReference>
<dbReference type="OrthoDB" id="9799384at2"/>
<evidence type="ECO:0000313" key="6">
    <source>
        <dbReference type="Proteomes" id="UP000321567"/>
    </source>
</evidence>
<dbReference type="InterPro" id="IPR010982">
    <property type="entry name" value="Lambda_DNA-bd_dom_sf"/>
</dbReference>
<proteinExistence type="predicted"/>
<dbReference type="SMART" id="SM00530">
    <property type="entry name" value="HTH_XRE"/>
    <property type="match status" value="1"/>
</dbReference>
<evidence type="ECO:0000259" key="4">
    <source>
        <dbReference type="PROSITE" id="PS50943"/>
    </source>
</evidence>
<dbReference type="CDD" id="cd00093">
    <property type="entry name" value="HTH_XRE"/>
    <property type="match status" value="1"/>
</dbReference>
<evidence type="ECO:0000256" key="1">
    <source>
        <dbReference type="ARBA" id="ARBA00023015"/>
    </source>
</evidence>
<evidence type="ECO:0000256" key="3">
    <source>
        <dbReference type="ARBA" id="ARBA00023163"/>
    </source>
</evidence>
<keyword evidence="2" id="KW-0238">DNA-binding</keyword>
<dbReference type="PANTHER" id="PTHR36511:SF3">
    <property type="entry name" value="ANTITOXIN HIGA-2"/>
    <property type="match status" value="1"/>
</dbReference>
<evidence type="ECO:0000313" key="5">
    <source>
        <dbReference type="EMBL" id="GEO80454.1"/>
    </source>
</evidence>
<name>A0A512H4R4_9PROT</name>
<evidence type="ECO:0000256" key="2">
    <source>
        <dbReference type="ARBA" id="ARBA00023125"/>
    </source>
</evidence>
<protein>
    <submittedName>
        <fullName evidence="5">Transcriptional regulator</fullName>
    </submittedName>
</protein>
<keyword evidence="1" id="KW-0805">Transcription regulation</keyword>
<dbReference type="GO" id="GO:0003677">
    <property type="term" value="F:DNA binding"/>
    <property type="evidence" value="ECO:0007669"/>
    <property type="project" value="UniProtKB-KW"/>
</dbReference>
<dbReference type="SUPFAM" id="SSF47413">
    <property type="entry name" value="lambda repressor-like DNA-binding domains"/>
    <property type="match status" value="1"/>
</dbReference>
<keyword evidence="3" id="KW-0804">Transcription</keyword>
<keyword evidence="6" id="KW-1185">Reference proteome</keyword>
<sequence>MARTRVYKSDVKAAIHETALDLRETGLIDKHTMRRFDESCLTPVRKFTAEEIRALREREQVSQTVFALYLNVTKDSVSQWERGDKRPAGPACKLLSLVAEKGLSAIA</sequence>
<dbReference type="Pfam" id="PF01381">
    <property type="entry name" value="HTH_3"/>
    <property type="match status" value="1"/>
</dbReference>
<dbReference type="EMBL" id="BJZO01000010">
    <property type="protein sequence ID" value="GEO80454.1"/>
    <property type="molecule type" value="Genomic_DNA"/>
</dbReference>
<reference evidence="5 6" key="1">
    <citation type="submission" date="2019-07" db="EMBL/GenBank/DDBJ databases">
        <title>Whole genome shotgun sequence of Rhodospirillum oryzae NBRC 107573.</title>
        <authorList>
            <person name="Hosoyama A."/>
            <person name="Uohara A."/>
            <person name="Ohji S."/>
            <person name="Ichikawa N."/>
        </authorList>
    </citation>
    <scope>NUCLEOTIDE SEQUENCE [LARGE SCALE GENOMIC DNA]</scope>
    <source>
        <strain evidence="5 6">NBRC 107573</strain>
    </source>
</reference>
<feature type="domain" description="HTH cro/C1-type" evidence="4">
    <location>
        <begin position="52"/>
        <end position="87"/>
    </location>
</feature>
<organism evidence="5 6">
    <name type="scientific">Pararhodospirillum oryzae</name>
    <dbReference type="NCBI Taxonomy" id="478448"/>
    <lineage>
        <taxon>Bacteria</taxon>
        <taxon>Pseudomonadati</taxon>
        <taxon>Pseudomonadota</taxon>
        <taxon>Alphaproteobacteria</taxon>
        <taxon>Rhodospirillales</taxon>
        <taxon>Rhodospirillaceae</taxon>
        <taxon>Pararhodospirillum</taxon>
    </lineage>
</organism>
<dbReference type="InterPro" id="IPR001387">
    <property type="entry name" value="Cro/C1-type_HTH"/>
</dbReference>
<comment type="caution">
    <text evidence="5">The sequence shown here is derived from an EMBL/GenBank/DDBJ whole genome shotgun (WGS) entry which is preliminary data.</text>
</comment>